<keyword evidence="4 5" id="KW-0418">Kinase</keyword>
<comment type="function">
    <text evidence="5">Bifunctional serine/threonine kinase and phosphorylase involved in the regulation of the pyruvate, phosphate dikinase (PPDK) by catalyzing its phosphorylation/dephosphorylation.</text>
</comment>
<evidence type="ECO:0000256" key="4">
    <source>
        <dbReference type="ARBA" id="ARBA00022777"/>
    </source>
</evidence>
<keyword evidence="1 5" id="KW-0723">Serine/threonine-protein kinase</keyword>
<proteinExistence type="inferred from homology"/>
<evidence type="ECO:0000313" key="6">
    <source>
        <dbReference type="EMBL" id="MFD1798958.1"/>
    </source>
</evidence>
<sequence length="278" mass="31374">MKPAAIYLISDSIGETGEQVVHSILSQYSLEVENIKKYTHILTKNMLDAVLISISQERNVVVFYTLVQEELRQHLTDFAEKQNFLLVDILGNGLAAIAQATSLKPLGEPGIIRKMDREYFNRIEAIEFSVRYDDGKDPRGILKADLVILGVSRTSKTPLSMYLANKNIRVANVPLFPESEPPKEIYQISPTKVIGLTNTPEKLNSIRKERLKTLGLPQNASYAEMNRILEELEYADKIMKRIGCLVIDVSNNAIEETANLIFDYMKKTNTALINKNES</sequence>
<reference evidence="7" key="1">
    <citation type="journal article" date="2019" name="Int. J. Syst. Evol. Microbiol.">
        <title>The Global Catalogue of Microorganisms (GCM) 10K type strain sequencing project: providing services to taxonomists for standard genome sequencing and annotation.</title>
        <authorList>
            <consortium name="The Broad Institute Genomics Platform"/>
            <consortium name="The Broad Institute Genome Sequencing Center for Infectious Disease"/>
            <person name="Wu L."/>
            <person name="Ma J."/>
        </authorList>
    </citation>
    <scope>NUCLEOTIDE SEQUENCE [LARGE SCALE GENOMIC DNA]</scope>
    <source>
        <strain evidence="7">KCTC 42143</strain>
    </source>
</reference>
<comment type="catalytic activity">
    <reaction evidence="5">
        <text>N(tele)-phospho-L-histidyl/O-phospho-L-threonyl-[pyruvate, phosphate dikinase] + phosphate + H(+) = N(tele)-phospho-L-histidyl/L-threonyl-[pyruvate, phosphate dikinase] + diphosphate</text>
        <dbReference type="Rhea" id="RHEA:43696"/>
        <dbReference type="Rhea" id="RHEA-COMP:10650"/>
        <dbReference type="Rhea" id="RHEA-COMP:10651"/>
        <dbReference type="ChEBI" id="CHEBI:15378"/>
        <dbReference type="ChEBI" id="CHEBI:30013"/>
        <dbReference type="ChEBI" id="CHEBI:33019"/>
        <dbReference type="ChEBI" id="CHEBI:43474"/>
        <dbReference type="ChEBI" id="CHEBI:61977"/>
        <dbReference type="ChEBI" id="CHEBI:83586"/>
        <dbReference type="EC" id="2.7.4.27"/>
    </reaction>
</comment>
<keyword evidence="3 5" id="KW-0547">Nucleotide-binding</keyword>
<feature type="binding site" evidence="5">
    <location>
        <begin position="150"/>
        <end position="157"/>
    </location>
    <ligand>
        <name>ADP</name>
        <dbReference type="ChEBI" id="CHEBI:456216"/>
    </ligand>
</feature>
<dbReference type="GO" id="GO:0016740">
    <property type="term" value="F:transferase activity"/>
    <property type="evidence" value="ECO:0007669"/>
    <property type="project" value="UniProtKB-KW"/>
</dbReference>
<dbReference type="PANTHER" id="PTHR31756:SF3">
    <property type="entry name" value="PYRUVATE, PHOSPHATE DIKINASE REGULATORY PROTEIN 1, CHLOROPLASTIC"/>
    <property type="match status" value="1"/>
</dbReference>
<keyword evidence="6" id="KW-0670">Pyruvate</keyword>
<gene>
    <name evidence="6" type="ORF">ACFSBK_03655</name>
</gene>
<dbReference type="RefSeq" id="WP_058919348.1">
    <property type="nucleotide sequence ID" value="NZ_JBHSQC010000015.1"/>
</dbReference>
<keyword evidence="2 5" id="KW-0808">Transferase</keyword>
<comment type="caution">
    <text evidence="6">The sequence shown here is derived from an EMBL/GenBank/DDBJ whole genome shotgun (WGS) entry which is preliminary data.</text>
</comment>
<name>A0ABW4NLF0_9LACT</name>
<dbReference type="HAMAP" id="MF_00921">
    <property type="entry name" value="PDRP"/>
    <property type="match status" value="1"/>
</dbReference>
<dbReference type="EC" id="2.7.11.32" evidence="5"/>
<comment type="similarity">
    <text evidence="5">Belongs to the pyruvate, phosphate/water dikinase regulatory protein family. PDRP subfamily.</text>
</comment>
<comment type="catalytic activity">
    <reaction evidence="5">
        <text>N(tele)-phospho-L-histidyl/L-threonyl-[pyruvate, phosphate dikinase] + ADP = N(tele)-phospho-L-histidyl/O-phospho-L-threonyl-[pyruvate, phosphate dikinase] + AMP + H(+)</text>
        <dbReference type="Rhea" id="RHEA:43692"/>
        <dbReference type="Rhea" id="RHEA-COMP:10650"/>
        <dbReference type="Rhea" id="RHEA-COMP:10651"/>
        <dbReference type="ChEBI" id="CHEBI:15378"/>
        <dbReference type="ChEBI" id="CHEBI:30013"/>
        <dbReference type="ChEBI" id="CHEBI:61977"/>
        <dbReference type="ChEBI" id="CHEBI:83586"/>
        <dbReference type="ChEBI" id="CHEBI:456215"/>
        <dbReference type="ChEBI" id="CHEBI:456216"/>
        <dbReference type="EC" id="2.7.11.32"/>
    </reaction>
</comment>
<evidence type="ECO:0000256" key="2">
    <source>
        <dbReference type="ARBA" id="ARBA00022679"/>
    </source>
</evidence>
<evidence type="ECO:0000313" key="7">
    <source>
        <dbReference type="Proteomes" id="UP001597285"/>
    </source>
</evidence>
<organism evidence="6 7">
    <name type="scientific">Carnobacterium antarcticum</name>
    <dbReference type="NCBI Taxonomy" id="2126436"/>
    <lineage>
        <taxon>Bacteria</taxon>
        <taxon>Bacillati</taxon>
        <taxon>Bacillota</taxon>
        <taxon>Bacilli</taxon>
        <taxon>Lactobacillales</taxon>
        <taxon>Carnobacteriaceae</taxon>
        <taxon>Carnobacterium</taxon>
    </lineage>
</organism>
<evidence type="ECO:0000256" key="5">
    <source>
        <dbReference type="HAMAP-Rule" id="MF_00921"/>
    </source>
</evidence>
<dbReference type="EC" id="2.7.4.27" evidence="5"/>
<dbReference type="EMBL" id="JBHUFF010000008">
    <property type="protein sequence ID" value="MFD1798958.1"/>
    <property type="molecule type" value="Genomic_DNA"/>
</dbReference>
<dbReference type="InterPro" id="IPR005177">
    <property type="entry name" value="Kinase-pyrophosphorylase"/>
</dbReference>
<dbReference type="Pfam" id="PF03618">
    <property type="entry name" value="Kinase-PPPase"/>
    <property type="match status" value="1"/>
</dbReference>
<dbReference type="Proteomes" id="UP001597285">
    <property type="component" value="Unassembled WGS sequence"/>
</dbReference>
<evidence type="ECO:0000256" key="3">
    <source>
        <dbReference type="ARBA" id="ARBA00022741"/>
    </source>
</evidence>
<dbReference type="NCBIfam" id="NF003742">
    <property type="entry name" value="PRK05339.1"/>
    <property type="match status" value="1"/>
</dbReference>
<dbReference type="PANTHER" id="PTHR31756">
    <property type="entry name" value="PYRUVATE, PHOSPHATE DIKINASE REGULATORY PROTEIN 1, CHLOROPLASTIC"/>
    <property type="match status" value="1"/>
</dbReference>
<dbReference type="InterPro" id="IPR026565">
    <property type="entry name" value="PPDK_reg"/>
</dbReference>
<evidence type="ECO:0000256" key="1">
    <source>
        <dbReference type="ARBA" id="ARBA00022527"/>
    </source>
</evidence>
<keyword evidence="7" id="KW-1185">Reference proteome</keyword>
<accession>A0ABW4NLF0</accession>
<protein>
    <recommendedName>
        <fullName evidence="5">Putative pyruvate, phosphate dikinase regulatory protein</fullName>
        <shortName evidence="5">PPDK regulatory protein</shortName>
        <ecNumber evidence="5">2.7.11.32</ecNumber>
        <ecNumber evidence="5">2.7.4.27</ecNumber>
    </recommendedName>
</protein>